<keyword evidence="5" id="KW-1185">Reference proteome</keyword>
<evidence type="ECO:0000256" key="1">
    <source>
        <dbReference type="SAM" id="MobiDB-lite"/>
    </source>
</evidence>
<name>A0ABN3NZN5_9ACTN</name>
<protein>
    <recommendedName>
        <fullName evidence="6">Excalibur calcium-binding protein</fullName>
    </recommendedName>
</protein>
<reference evidence="4 5" key="1">
    <citation type="journal article" date="2019" name="Int. J. Syst. Evol. Microbiol.">
        <title>The Global Catalogue of Microorganisms (GCM) 10K type strain sequencing project: providing services to taxonomists for standard genome sequencing and annotation.</title>
        <authorList>
            <consortium name="The Broad Institute Genomics Platform"/>
            <consortium name="The Broad Institute Genome Sequencing Center for Infectious Disease"/>
            <person name="Wu L."/>
            <person name="Ma J."/>
        </authorList>
    </citation>
    <scope>NUCLEOTIDE SEQUENCE [LARGE SCALE GENOMIC DNA]</scope>
    <source>
        <strain evidence="4 5">JCM 6924</strain>
    </source>
</reference>
<feature type="transmembrane region" description="Helical" evidence="2">
    <location>
        <begin position="145"/>
        <end position="163"/>
    </location>
</feature>
<evidence type="ECO:0000256" key="3">
    <source>
        <dbReference type="SAM" id="SignalP"/>
    </source>
</evidence>
<dbReference type="EMBL" id="BAAATM010000017">
    <property type="protein sequence ID" value="GAA2545882.1"/>
    <property type="molecule type" value="Genomic_DNA"/>
</dbReference>
<keyword evidence="2" id="KW-0812">Transmembrane</keyword>
<evidence type="ECO:0000313" key="5">
    <source>
        <dbReference type="Proteomes" id="UP001501095"/>
    </source>
</evidence>
<feature type="chain" id="PRO_5046375466" description="Excalibur calcium-binding protein" evidence="3">
    <location>
        <begin position="27"/>
        <end position="169"/>
    </location>
</feature>
<feature type="compositionally biased region" description="Basic and acidic residues" evidence="1">
    <location>
        <begin position="50"/>
        <end position="62"/>
    </location>
</feature>
<sequence>MRRRTGVIGTLFAIAAIVPLSAPAHAQPDRDCRDFAFQEDAQAVFDADPSDPHRLDEDRGPDDGIACEALPRRTEGIISPTSPARPSASASATPATPVTTPTATPATPVTPATSTPAATTPATPSQGVRGGVGGAVASGPTDWDVGLGLTFAVGSSLMAGYLIRRRRRR</sequence>
<evidence type="ECO:0000313" key="4">
    <source>
        <dbReference type="EMBL" id="GAA2545882.1"/>
    </source>
</evidence>
<accession>A0ABN3NZN5</accession>
<keyword evidence="2" id="KW-0472">Membrane</keyword>
<dbReference type="Proteomes" id="UP001501095">
    <property type="component" value="Unassembled WGS sequence"/>
</dbReference>
<comment type="caution">
    <text evidence="4">The sequence shown here is derived from an EMBL/GenBank/DDBJ whole genome shotgun (WGS) entry which is preliminary data.</text>
</comment>
<feature type="signal peptide" evidence="3">
    <location>
        <begin position="1"/>
        <end position="26"/>
    </location>
</feature>
<dbReference type="RefSeq" id="WP_344540531.1">
    <property type="nucleotide sequence ID" value="NZ_BAAATM010000017.1"/>
</dbReference>
<keyword evidence="2" id="KW-1133">Transmembrane helix</keyword>
<evidence type="ECO:0008006" key="6">
    <source>
        <dbReference type="Google" id="ProtNLM"/>
    </source>
</evidence>
<proteinExistence type="predicted"/>
<evidence type="ECO:0000256" key="2">
    <source>
        <dbReference type="SAM" id="Phobius"/>
    </source>
</evidence>
<feature type="compositionally biased region" description="Low complexity" evidence="1">
    <location>
        <begin position="79"/>
        <end position="127"/>
    </location>
</feature>
<feature type="region of interest" description="Disordered" evidence="1">
    <location>
        <begin position="44"/>
        <end position="134"/>
    </location>
</feature>
<gene>
    <name evidence="4" type="ORF">GCM10010423_51740</name>
</gene>
<organism evidence="4 5">
    <name type="scientific">Streptomyces levis</name>
    <dbReference type="NCBI Taxonomy" id="285566"/>
    <lineage>
        <taxon>Bacteria</taxon>
        <taxon>Bacillati</taxon>
        <taxon>Actinomycetota</taxon>
        <taxon>Actinomycetes</taxon>
        <taxon>Kitasatosporales</taxon>
        <taxon>Streptomycetaceae</taxon>
        <taxon>Streptomyces</taxon>
    </lineage>
</organism>
<keyword evidence="3" id="KW-0732">Signal</keyword>